<sequence>MSTPPPTHGLRGELRAPYGNLIHGWAWSTTAPKRRWWVEILLEDLALAVVEARLHYPGLAAAGIGDGCHGFCFALPESLLGDRGRISARIANTDRSLPGTYHLGGPIDPAKAPLPSSLPLDGELVVSDGGLHIHGWVNDPSREDQPVTIVFYQEREELCRTVTDADQRFAAALPLTLADGKEHQVKVLANDRQMPGSPVSVFSHRRGVQHLFHGIIDRIGSGIPLSNLTAEITVMDRLLHESELRLPQGLSFADYPAWFDAFESQEQPLTTPGTPFLVLIRHGQELGRTLNSLVNQTHAHWRARVIGAPAGVTLSDDPRISAETTEFACIDADAPAEDTLVTFVEAGDHLPPHALAWVAQSFSAGGIDALYTDCDHDGPNGERTAPWLKPSWDFELFQSVDYTHHLFVVRAACLNGAKLNRLTDLPFIAAEALLTRSPPSRPWHLPRVLYHRRHTATFGPKMSERRRQRVQSLLETIYTNRTLEVLPHQSGDPSLRYVRWPADNSPKVSILIPTRDRLDLLRACVESLLSHTDYPDFEVLILDNDSRETETLDWLKQLSQEPRCRVIPCPGAFNYSRINNLGVAASEGELLCLLNNDTLVPETSAHWLKEMVSRLQQPDVGAVGAKLIWQNHMVQHAGVVLGVGGIAGHIGNTWMDRDSGYRHLNQLPHASSAVTAACLLTPKPLYLELGGLDANAYPVAFNDVDYCLRVQEVGQRVLWTPFATLYHLESQSRGLDHAIPEKQARARREIAMLHRRWGARIAADPYYHPSLSLYARQSPFEGLALPPRDRKPR</sequence>
<dbReference type="CDD" id="cd04186">
    <property type="entry name" value="GT_2_like_c"/>
    <property type="match status" value="1"/>
</dbReference>
<comment type="caution">
    <text evidence="2">The sequence shown here is derived from an EMBL/GenBank/DDBJ whole genome shotgun (WGS) entry which is preliminary data.</text>
</comment>
<dbReference type="RefSeq" id="WP_164652306.1">
    <property type="nucleotide sequence ID" value="NZ_JAAIJR010000009.1"/>
</dbReference>
<keyword evidence="3" id="KW-1185">Reference proteome</keyword>
<gene>
    <name evidence="2" type="ORF">G3480_03575</name>
</gene>
<dbReference type="InterPro" id="IPR001173">
    <property type="entry name" value="Glyco_trans_2-like"/>
</dbReference>
<dbReference type="EMBL" id="JAAIJR010000009">
    <property type="protein sequence ID" value="NEX19403.1"/>
    <property type="molecule type" value="Genomic_DNA"/>
</dbReference>
<name>A0A6P1DQH4_9GAMM</name>
<organism evidence="2 3">
    <name type="scientific">Thiorhodococcus mannitoliphagus</name>
    <dbReference type="NCBI Taxonomy" id="329406"/>
    <lineage>
        <taxon>Bacteria</taxon>
        <taxon>Pseudomonadati</taxon>
        <taxon>Pseudomonadota</taxon>
        <taxon>Gammaproteobacteria</taxon>
        <taxon>Chromatiales</taxon>
        <taxon>Chromatiaceae</taxon>
        <taxon>Thiorhodococcus</taxon>
    </lineage>
</organism>
<dbReference type="AlphaFoldDB" id="A0A6P1DQH4"/>
<reference evidence="3" key="1">
    <citation type="journal article" date="2020" name="Microbiol. Resour. Announc.">
        <title>Draft Genome Sequences of Thiorhodococcus mannitoliphagus and Thiorhodococcus minor, Purple Sulfur Photosynthetic Bacteria in the Gammaproteobacterial Family Chromatiaceae.</title>
        <authorList>
            <person name="Aviles F.A."/>
            <person name="Meyer T.E."/>
            <person name="Kyndt J.A."/>
        </authorList>
    </citation>
    <scope>NUCLEOTIDE SEQUENCE [LARGE SCALE GENOMIC DNA]</scope>
    <source>
        <strain evidence="3">DSM 18266</strain>
    </source>
</reference>
<dbReference type="PANTHER" id="PTHR43179:SF7">
    <property type="entry name" value="RHAMNOSYLTRANSFERASE WBBL"/>
    <property type="match status" value="1"/>
</dbReference>
<reference evidence="2 3" key="2">
    <citation type="submission" date="2020-02" db="EMBL/GenBank/DDBJ databases">
        <title>Genome sequences of Thiorhodococcus mannitoliphagus and Thiorhodococcus minor, purple sulfur photosynthetic bacteria in the gammaproteobacterial family, Chromatiaceae.</title>
        <authorList>
            <person name="Aviles F.A."/>
            <person name="Meyer T.E."/>
            <person name="Kyndt J.A."/>
        </authorList>
    </citation>
    <scope>NUCLEOTIDE SEQUENCE [LARGE SCALE GENOMIC DNA]</scope>
    <source>
        <strain evidence="2 3">DSM 18266</strain>
    </source>
</reference>
<dbReference type="SUPFAM" id="SSF53448">
    <property type="entry name" value="Nucleotide-diphospho-sugar transferases"/>
    <property type="match status" value="2"/>
</dbReference>
<dbReference type="Pfam" id="PF00535">
    <property type="entry name" value="Glycos_transf_2"/>
    <property type="match status" value="1"/>
</dbReference>
<evidence type="ECO:0000313" key="3">
    <source>
        <dbReference type="Proteomes" id="UP000471640"/>
    </source>
</evidence>
<dbReference type="Proteomes" id="UP000471640">
    <property type="component" value="Unassembled WGS sequence"/>
</dbReference>
<dbReference type="Gene3D" id="3.90.550.10">
    <property type="entry name" value="Spore Coat Polysaccharide Biosynthesis Protein SpsA, Chain A"/>
    <property type="match status" value="1"/>
</dbReference>
<protein>
    <submittedName>
        <fullName evidence="2">Glycosyltransferase</fullName>
    </submittedName>
</protein>
<dbReference type="InterPro" id="IPR029044">
    <property type="entry name" value="Nucleotide-diphossugar_trans"/>
</dbReference>
<dbReference type="PANTHER" id="PTHR43179">
    <property type="entry name" value="RHAMNOSYLTRANSFERASE WBBL"/>
    <property type="match status" value="1"/>
</dbReference>
<dbReference type="GO" id="GO:0016740">
    <property type="term" value="F:transferase activity"/>
    <property type="evidence" value="ECO:0007669"/>
    <property type="project" value="UniProtKB-KW"/>
</dbReference>
<feature type="domain" description="Glycosyltransferase 2-like" evidence="1">
    <location>
        <begin position="509"/>
        <end position="628"/>
    </location>
</feature>
<accession>A0A6P1DQH4</accession>
<proteinExistence type="predicted"/>
<evidence type="ECO:0000259" key="1">
    <source>
        <dbReference type="Pfam" id="PF00535"/>
    </source>
</evidence>
<keyword evidence="2" id="KW-0808">Transferase</keyword>
<evidence type="ECO:0000313" key="2">
    <source>
        <dbReference type="EMBL" id="NEX19403.1"/>
    </source>
</evidence>